<proteinExistence type="predicted"/>
<evidence type="ECO:0000313" key="2">
    <source>
        <dbReference type="Proteomes" id="UP000501690"/>
    </source>
</evidence>
<organism evidence="1 2">
    <name type="scientific">Vigna unguiculata</name>
    <name type="common">Cowpea</name>
    <dbReference type="NCBI Taxonomy" id="3917"/>
    <lineage>
        <taxon>Eukaryota</taxon>
        <taxon>Viridiplantae</taxon>
        <taxon>Streptophyta</taxon>
        <taxon>Embryophyta</taxon>
        <taxon>Tracheophyta</taxon>
        <taxon>Spermatophyta</taxon>
        <taxon>Magnoliopsida</taxon>
        <taxon>eudicotyledons</taxon>
        <taxon>Gunneridae</taxon>
        <taxon>Pentapetalae</taxon>
        <taxon>rosids</taxon>
        <taxon>fabids</taxon>
        <taxon>Fabales</taxon>
        <taxon>Fabaceae</taxon>
        <taxon>Papilionoideae</taxon>
        <taxon>50 kb inversion clade</taxon>
        <taxon>NPAAA clade</taxon>
        <taxon>indigoferoid/millettioid clade</taxon>
        <taxon>Phaseoleae</taxon>
        <taxon>Vigna</taxon>
    </lineage>
</organism>
<evidence type="ECO:0000313" key="1">
    <source>
        <dbReference type="EMBL" id="QCD80999.1"/>
    </source>
</evidence>
<sequence>MHRKVHALNSGCRKLVVQEVVTSGPLPLDTTNTTAGPGTRVCTTLNAGDAAIVDGAAGARVAVSTSLTSLFSVSDFC</sequence>
<accession>A0A4D6KYY3</accession>
<reference evidence="1 2" key="1">
    <citation type="submission" date="2019-04" db="EMBL/GenBank/DDBJ databases">
        <title>An improved genome assembly and genetic linkage map for asparagus bean, Vigna unguiculata ssp. sesquipedialis.</title>
        <authorList>
            <person name="Xia Q."/>
            <person name="Zhang R."/>
            <person name="Dong Y."/>
        </authorList>
    </citation>
    <scope>NUCLEOTIDE SEQUENCE [LARGE SCALE GENOMIC DNA]</scope>
    <source>
        <tissue evidence="1">Leaf</tissue>
    </source>
</reference>
<gene>
    <name evidence="1" type="ORF">DEO72_LG2g1323</name>
</gene>
<dbReference type="EMBL" id="CP039346">
    <property type="protein sequence ID" value="QCD80999.1"/>
    <property type="molecule type" value="Genomic_DNA"/>
</dbReference>
<protein>
    <submittedName>
        <fullName evidence="1">Uncharacterized protein</fullName>
    </submittedName>
</protein>
<dbReference type="AlphaFoldDB" id="A0A4D6KYY3"/>
<keyword evidence="2" id="KW-1185">Reference proteome</keyword>
<dbReference type="Proteomes" id="UP000501690">
    <property type="component" value="Linkage Group LG2"/>
</dbReference>
<name>A0A4D6KYY3_VIGUN</name>